<evidence type="ECO:0000313" key="13">
    <source>
        <dbReference type="EMBL" id="MCL6216951.1"/>
    </source>
</evidence>
<feature type="domain" description="TonB-dependent receptor plug" evidence="12">
    <location>
        <begin position="115"/>
        <end position="222"/>
    </location>
</feature>
<dbReference type="Gene3D" id="2.170.130.10">
    <property type="entry name" value="TonB-dependent receptor, plug domain"/>
    <property type="match status" value="1"/>
</dbReference>
<dbReference type="InterPro" id="IPR039426">
    <property type="entry name" value="TonB-dep_rcpt-like"/>
</dbReference>
<comment type="subcellular location">
    <subcellularLocation>
        <location evidence="1 8">Cell outer membrane</location>
        <topology evidence="1 8">Multi-pass membrane protein</topology>
    </subcellularLocation>
</comment>
<name>A0A9X1ZMX1_9FLAO</name>
<sequence length="1043" mass="115810">MKKKLLLLFTLFMVLAVQIIHAQQKTVSGKILDENGLPLPGVNVIEEGTSNGTQTDFNGDYTIAVKTGATLIFSYVGFITQKTVVGERDVYDLTLKTDSAALDEVLVVAFGTATKESFTGSASTIEAEQLEQRSLTSPLSAIEGNSTGVQILSASGQPGSSPSIVIRGVGTLNGETDPLIIVDGVQFEGALNSLNQNDIKSMTVLKDAASTSLYGSRAANGVVLITTKSGKGKQELRVNIDSQVGVINRAIPLYDNVNPQEYYELMWQSYKNSLDVDNPAAEASATIFNRLGYNPFNVPNDQIVQENGQINPNAEVIFKGLDWYGALERTGKRLFNSADVSVGGENHNVFFSISNLKEEGYVVTSDFERTTGRLKADFTPTDWLTLGGNINMSLSSSNGPSSRGSSIANPFGFAKNMGSIYPVYIVDPQTGDYIRDAAGNLQYDRGEGYPDYGIQSRPTNVGRHAIEEVLLNNDKKEINNYGIRLNAGFQIIEGLKVNLLYGQDINDYINKRYENNLVGDGQPAGRYRETRYRRNVENFNQILNYNKSIGNHNFDLTLGHESFERTYSEVFGFKNTQTAEGIYEFDNFSTIASLDGYTSDKTLEGYFSRLNYNFREKYYLSASVRRDGSSVFNKNVRWGNFYSIGGAWRIDQENFMSAVSFVNNLKLRASYGEVGNDDLNDYYISQPRYSLLPNAGNPGIFWSDLGNSALTWETVESWDVALEFDLFDYRLSGSFEYYKRNSSDLLYNVPLPISMGLNEGPANIGDMYNEGFELGLEGILIDGDNFRWNLGLDFSTYKNEITSLPNPFVDDSKRWIEGRSRYDFYLYDYAGVDPDNGDALYFAYQEDPETGENVAVLNEDGEHVKLTDPNDANRTYVGATAIPDLIGSIRNQFNYKGFGLNFLFTYQIGGEILDYGYANMMHEGAYGESMHPDALNAWKKPGDQTNVPRLENGNTDLAPSLSSRWLTDASFFSLKNVNLSYNFNNDLIDSIGVSNLRLYVSAENLFLLSERKGLNPQYNLSGTPSGNDYNPSRVISVGVNIAF</sequence>
<dbReference type="GO" id="GO:0009279">
    <property type="term" value="C:cell outer membrane"/>
    <property type="evidence" value="ECO:0007669"/>
    <property type="project" value="UniProtKB-SubCell"/>
</dbReference>
<evidence type="ECO:0000256" key="10">
    <source>
        <dbReference type="SAM" id="SignalP"/>
    </source>
</evidence>
<dbReference type="InterPro" id="IPR000531">
    <property type="entry name" value="Beta-barrel_TonB"/>
</dbReference>
<proteinExistence type="inferred from homology"/>
<comment type="similarity">
    <text evidence="8 9">Belongs to the TonB-dependent receptor family.</text>
</comment>
<dbReference type="InterPro" id="IPR012910">
    <property type="entry name" value="Plug_dom"/>
</dbReference>
<dbReference type="Pfam" id="PF00593">
    <property type="entry name" value="TonB_dep_Rec_b-barrel"/>
    <property type="match status" value="1"/>
</dbReference>
<evidence type="ECO:0000259" key="11">
    <source>
        <dbReference type="Pfam" id="PF00593"/>
    </source>
</evidence>
<keyword evidence="10" id="KW-0732">Signal</keyword>
<evidence type="ECO:0000256" key="8">
    <source>
        <dbReference type="PROSITE-ProRule" id="PRU01360"/>
    </source>
</evidence>
<dbReference type="InterPro" id="IPR036942">
    <property type="entry name" value="Beta-barrel_TonB_sf"/>
</dbReference>
<evidence type="ECO:0000256" key="4">
    <source>
        <dbReference type="ARBA" id="ARBA00022692"/>
    </source>
</evidence>
<feature type="chain" id="PRO_5040957043" evidence="10">
    <location>
        <begin position="23"/>
        <end position="1043"/>
    </location>
</feature>
<evidence type="ECO:0000256" key="1">
    <source>
        <dbReference type="ARBA" id="ARBA00004571"/>
    </source>
</evidence>
<dbReference type="PROSITE" id="PS52016">
    <property type="entry name" value="TONB_DEPENDENT_REC_3"/>
    <property type="match status" value="1"/>
</dbReference>
<gene>
    <name evidence="13" type="ORF">L1967_01480</name>
</gene>
<keyword evidence="13" id="KW-0675">Receptor</keyword>
<evidence type="ECO:0000256" key="5">
    <source>
        <dbReference type="ARBA" id="ARBA00023077"/>
    </source>
</evidence>
<dbReference type="AlphaFoldDB" id="A0A9X1ZMX1"/>
<dbReference type="SUPFAM" id="SSF56935">
    <property type="entry name" value="Porins"/>
    <property type="match status" value="1"/>
</dbReference>
<keyword evidence="14" id="KW-1185">Reference proteome</keyword>
<keyword evidence="7 8" id="KW-0998">Cell outer membrane</keyword>
<accession>A0A9X1ZMX1</accession>
<dbReference type="InterPro" id="IPR008969">
    <property type="entry name" value="CarboxyPept-like_regulatory"/>
</dbReference>
<dbReference type="Gene3D" id="2.40.170.20">
    <property type="entry name" value="TonB-dependent receptor, beta-barrel domain"/>
    <property type="match status" value="1"/>
</dbReference>
<dbReference type="EMBL" id="JAKHSK010000001">
    <property type="protein sequence ID" value="MCL6216951.1"/>
    <property type="molecule type" value="Genomic_DNA"/>
</dbReference>
<comment type="caution">
    <text evidence="13">The sequence shown here is derived from an EMBL/GenBank/DDBJ whole genome shotgun (WGS) entry which is preliminary data.</text>
</comment>
<dbReference type="Pfam" id="PF07715">
    <property type="entry name" value="Plug"/>
    <property type="match status" value="1"/>
</dbReference>
<organism evidence="13 14">
    <name type="scientific">Zunongwangia pacifica</name>
    <dbReference type="NCBI Taxonomy" id="2911062"/>
    <lineage>
        <taxon>Bacteria</taxon>
        <taxon>Pseudomonadati</taxon>
        <taxon>Bacteroidota</taxon>
        <taxon>Flavobacteriia</taxon>
        <taxon>Flavobacteriales</taxon>
        <taxon>Flavobacteriaceae</taxon>
        <taxon>Zunongwangia</taxon>
    </lineage>
</organism>
<evidence type="ECO:0000256" key="3">
    <source>
        <dbReference type="ARBA" id="ARBA00022452"/>
    </source>
</evidence>
<keyword evidence="6 8" id="KW-0472">Membrane</keyword>
<evidence type="ECO:0000256" key="9">
    <source>
        <dbReference type="RuleBase" id="RU003357"/>
    </source>
</evidence>
<evidence type="ECO:0000256" key="7">
    <source>
        <dbReference type="ARBA" id="ARBA00023237"/>
    </source>
</evidence>
<evidence type="ECO:0000256" key="6">
    <source>
        <dbReference type="ARBA" id="ARBA00023136"/>
    </source>
</evidence>
<evidence type="ECO:0000259" key="12">
    <source>
        <dbReference type="Pfam" id="PF07715"/>
    </source>
</evidence>
<dbReference type="NCBIfam" id="TIGR04057">
    <property type="entry name" value="SusC_RagA_signa"/>
    <property type="match status" value="1"/>
</dbReference>
<dbReference type="RefSeq" id="WP_249599935.1">
    <property type="nucleotide sequence ID" value="NZ_JAKHSK010000001.1"/>
</dbReference>
<evidence type="ECO:0000313" key="14">
    <source>
        <dbReference type="Proteomes" id="UP001139521"/>
    </source>
</evidence>
<evidence type="ECO:0000256" key="2">
    <source>
        <dbReference type="ARBA" id="ARBA00022448"/>
    </source>
</evidence>
<feature type="signal peptide" evidence="10">
    <location>
        <begin position="1"/>
        <end position="22"/>
    </location>
</feature>
<reference evidence="13" key="1">
    <citation type="submission" date="2022-01" db="EMBL/GenBank/DDBJ databases">
        <title>Genome sequencing of Zunongwangia sp. M21534 genome.</title>
        <authorList>
            <person name="Chen Y."/>
            <person name="Dong C."/>
            <person name="Shao Z."/>
        </authorList>
    </citation>
    <scope>NUCLEOTIDE SEQUENCE</scope>
    <source>
        <strain evidence="13">MCCC M21534</strain>
    </source>
</reference>
<dbReference type="Proteomes" id="UP001139521">
    <property type="component" value="Unassembled WGS sequence"/>
</dbReference>
<dbReference type="InterPro" id="IPR023996">
    <property type="entry name" value="TonB-dep_OMP_SusC/RagA"/>
</dbReference>
<keyword evidence="4 8" id="KW-0812">Transmembrane</keyword>
<keyword evidence="2 8" id="KW-0813">Transport</keyword>
<dbReference type="InterPro" id="IPR037066">
    <property type="entry name" value="Plug_dom_sf"/>
</dbReference>
<dbReference type="Pfam" id="PF13715">
    <property type="entry name" value="CarbopepD_reg_2"/>
    <property type="match status" value="1"/>
</dbReference>
<dbReference type="Gene3D" id="2.60.40.1120">
    <property type="entry name" value="Carboxypeptidase-like, regulatory domain"/>
    <property type="match status" value="1"/>
</dbReference>
<dbReference type="SUPFAM" id="SSF49464">
    <property type="entry name" value="Carboxypeptidase regulatory domain-like"/>
    <property type="match status" value="1"/>
</dbReference>
<dbReference type="NCBIfam" id="TIGR04056">
    <property type="entry name" value="OMP_RagA_SusC"/>
    <property type="match status" value="1"/>
</dbReference>
<keyword evidence="5 9" id="KW-0798">TonB box</keyword>
<keyword evidence="3 8" id="KW-1134">Transmembrane beta strand</keyword>
<feature type="domain" description="TonB-dependent receptor-like beta-barrel" evidence="11">
    <location>
        <begin position="431"/>
        <end position="1005"/>
    </location>
</feature>
<dbReference type="InterPro" id="IPR023997">
    <property type="entry name" value="TonB-dep_OMP_SusC/RagA_CS"/>
</dbReference>
<protein>
    <submittedName>
        <fullName evidence="13">TonB-dependent receptor</fullName>
    </submittedName>
</protein>